<feature type="compositionally biased region" description="Acidic residues" evidence="12">
    <location>
        <begin position="409"/>
        <end position="425"/>
    </location>
</feature>
<dbReference type="CDD" id="cd14958">
    <property type="entry name" value="NHL_PAL_like"/>
    <property type="match status" value="1"/>
</dbReference>
<evidence type="ECO:0000313" key="14">
    <source>
        <dbReference type="EMBL" id="GFT69762.1"/>
    </source>
</evidence>
<evidence type="ECO:0000256" key="2">
    <source>
        <dbReference type="ARBA" id="ARBA00022723"/>
    </source>
</evidence>
<evidence type="ECO:0000256" key="13">
    <source>
        <dbReference type="SAM" id="Phobius"/>
    </source>
</evidence>
<dbReference type="InterPro" id="IPR001258">
    <property type="entry name" value="NHL_repeat"/>
</dbReference>
<gene>
    <name evidence="14" type="primary">PAM</name>
    <name evidence="14" type="ORF">NPIL_445081</name>
</gene>
<keyword evidence="3" id="KW-0732">Signal</keyword>
<evidence type="ECO:0000256" key="7">
    <source>
        <dbReference type="ARBA" id="ARBA00023239"/>
    </source>
</evidence>
<dbReference type="PRINTS" id="PR00790">
    <property type="entry name" value="PAMONOXGNASE"/>
</dbReference>
<feature type="disulfide bond" evidence="10">
    <location>
        <begin position="100"/>
        <end position="120"/>
    </location>
</feature>
<organism evidence="14 15">
    <name type="scientific">Nephila pilipes</name>
    <name type="common">Giant wood spider</name>
    <name type="synonym">Nephila maculata</name>
    <dbReference type="NCBI Taxonomy" id="299642"/>
    <lineage>
        <taxon>Eukaryota</taxon>
        <taxon>Metazoa</taxon>
        <taxon>Ecdysozoa</taxon>
        <taxon>Arthropoda</taxon>
        <taxon>Chelicerata</taxon>
        <taxon>Arachnida</taxon>
        <taxon>Araneae</taxon>
        <taxon>Araneomorphae</taxon>
        <taxon>Entelegynae</taxon>
        <taxon>Araneoidea</taxon>
        <taxon>Nephilidae</taxon>
        <taxon>Nephila</taxon>
    </lineage>
</organism>
<feature type="region of interest" description="Disordered" evidence="12">
    <location>
        <begin position="407"/>
        <end position="433"/>
    </location>
</feature>
<keyword evidence="14" id="KW-0503">Monooxygenase</keyword>
<dbReference type="GO" id="GO:0004497">
    <property type="term" value="F:monooxygenase activity"/>
    <property type="evidence" value="ECO:0007669"/>
    <property type="project" value="UniProtKB-KW"/>
</dbReference>
<accession>A0A8X6PJE6</accession>
<evidence type="ECO:0000256" key="6">
    <source>
        <dbReference type="ARBA" id="ARBA00023180"/>
    </source>
</evidence>
<evidence type="ECO:0000256" key="4">
    <source>
        <dbReference type="ARBA" id="ARBA00022737"/>
    </source>
</evidence>
<keyword evidence="13" id="KW-1133">Transmembrane helix</keyword>
<dbReference type="PANTHER" id="PTHR10680">
    <property type="entry name" value="PEPTIDYL-GLYCINE ALPHA-AMIDATING MONOOXYGENASE"/>
    <property type="match status" value="1"/>
</dbReference>
<evidence type="ECO:0000256" key="3">
    <source>
        <dbReference type="ARBA" id="ARBA00022729"/>
    </source>
</evidence>
<feature type="repeat" description="NHL" evidence="11">
    <location>
        <begin position="36"/>
        <end position="77"/>
    </location>
</feature>
<keyword evidence="13" id="KW-0812">Transmembrane</keyword>
<keyword evidence="4" id="KW-0677">Repeat</keyword>
<dbReference type="Pfam" id="PF01436">
    <property type="entry name" value="NHL"/>
    <property type="match status" value="2"/>
</dbReference>
<evidence type="ECO:0000256" key="8">
    <source>
        <dbReference type="PIRSR" id="PIRSR600720-1"/>
    </source>
</evidence>
<dbReference type="EMBL" id="BMAW01116230">
    <property type="protein sequence ID" value="GFT69762.1"/>
    <property type="molecule type" value="Genomic_DNA"/>
</dbReference>
<evidence type="ECO:0000256" key="5">
    <source>
        <dbReference type="ARBA" id="ARBA00023157"/>
    </source>
</evidence>
<comment type="caution">
    <text evidence="14">The sequence shown here is derived from an EMBL/GenBank/DDBJ whole genome shotgun (WGS) entry which is preliminary data.</text>
</comment>
<feature type="repeat" description="NHL" evidence="11">
    <location>
        <begin position="93"/>
        <end position="130"/>
    </location>
</feature>
<feature type="binding site" evidence="9">
    <location>
        <position position="257"/>
    </location>
    <ligand>
        <name>Ca(2+)</name>
        <dbReference type="ChEBI" id="CHEBI:29108"/>
        <note>structural</note>
    </ligand>
</feature>
<dbReference type="GO" id="GO:0006518">
    <property type="term" value="P:peptide metabolic process"/>
    <property type="evidence" value="ECO:0007669"/>
    <property type="project" value="InterPro"/>
</dbReference>
<evidence type="ECO:0000256" key="12">
    <source>
        <dbReference type="SAM" id="MobiDB-lite"/>
    </source>
</evidence>
<feature type="transmembrane region" description="Helical" evidence="13">
    <location>
        <begin position="339"/>
        <end position="359"/>
    </location>
</feature>
<keyword evidence="13" id="KW-0472">Membrane</keyword>
<dbReference type="GO" id="GO:0004598">
    <property type="term" value="F:peptidylamidoglycolate lyase activity"/>
    <property type="evidence" value="ECO:0007669"/>
    <property type="project" value="UniProtKB-EC"/>
</dbReference>
<dbReference type="GO" id="GO:0005576">
    <property type="term" value="C:extracellular region"/>
    <property type="evidence" value="ECO:0007669"/>
    <property type="project" value="TreeGrafter"/>
</dbReference>
<feature type="binding site" evidence="9">
    <location>
        <position position="51"/>
    </location>
    <ligand>
        <name>Zn(2+)</name>
        <dbReference type="ChEBI" id="CHEBI:29105"/>
        <note>catalytic</note>
    </ligand>
</feature>
<name>A0A8X6PJE6_NEPPI</name>
<evidence type="ECO:0000256" key="11">
    <source>
        <dbReference type="PROSITE-ProRule" id="PRU00504"/>
    </source>
</evidence>
<proteinExistence type="predicted"/>
<evidence type="ECO:0000313" key="15">
    <source>
        <dbReference type="Proteomes" id="UP000887013"/>
    </source>
</evidence>
<keyword evidence="7" id="KW-0456">Lyase</keyword>
<keyword evidence="15" id="KW-1185">Reference proteome</keyword>
<evidence type="ECO:0000256" key="10">
    <source>
        <dbReference type="PIRSR" id="PIRSR600720-3"/>
    </source>
</evidence>
<keyword evidence="9" id="KW-0862">Zinc</keyword>
<feature type="disulfide bond" evidence="10">
    <location>
        <begin position="169"/>
        <end position="180"/>
    </location>
</feature>
<reference evidence="14" key="1">
    <citation type="submission" date="2020-08" db="EMBL/GenBank/DDBJ databases">
        <title>Multicomponent nature underlies the extraordinary mechanical properties of spider dragline silk.</title>
        <authorList>
            <person name="Kono N."/>
            <person name="Nakamura H."/>
            <person name="Mori M."/>
            <person name="Yoshida Y."/>
            <person name="Ohtoshi R."/>
            <person name="Malay A.D."/>
            <person name="Moran D.A.P."/>
            <person name="Tomita M."/>
            <person name="Numata K."/>
            <person name="Arakawa K."/>
        </authorList>
    </citation>
    <scope>NUCLEOTIDE SEQUENCE</scope>
</reference>
<dbReference type="EC" id="4.3.2.5" evidence="1"/>
<dbReference type="GO" id="GO:0016020">
    <property type="term" value="C:membrane"/>
    <property type="evidence" value="ECO:0007669"/>
    <property type="project" value="InterPro"/>
</dbReference>
<keyword evidence="9" id="KW-0106">Calcium</keyword>
<evidence type="ECO:0000256" key="9">
    <source>
        <dbReference type="PIRSR" id="PIRSR600720-2"/>
    </source>
</evidence>
<keyword evidence="14" id="KW-0560">Oxidoreductase</keyword>
<dbReference type="OrthoDB" id="10018185at2759"/>
<dbReference type="PANTHER" id="PTHR10680:SF14">
    <property type="entry name" value="PEPTIDYL-GLYCINE ALPHA-AMIDATING MONOOXYGENASE"/>
    <property type="match status" value="1"/>
</dbReference>
<feature type="binding site" evidence="8">
    <location>
        <position position="173"/>
    </location>
    <ligand>
        <name>a protein</name>
        <dbReference type="ChEBI" id="CHEBI:16541"/>
    </ligand>
    <ligandPart>
        <name>C-terminal Xaa-(2S)-2-hydroxyglycine residue</name>
        <dbReference type="ChEBI" id="CHEBI:142768"/>
    </ligandPart>
</feature>
<feature type="binding site" evidence="9">
    <location>
        <position position="53"/>
    </location>
    <ligand>
        <name>Ca(2+)</name>
        <dbReference type="ChEBI" id="CHEBI:29108"/>
        <note>structural</note>
    </ligand>
</feature>
<dbReference type="GO" id="GO:0046872">
    <property type="term" value="F:metal ion binding"/>
    <property type="evidence" value="ECO:0007669"/>
    <property type="project" value="UniProtKB-KW"/>
</dbReference>
<dbReference type="PROSITE" id="PS51125">
    <property type="entry name" value="NHL"/>
    <property type="match status" value="2"/>
</dbReference>
<dbReference type="Proteomes" id="UP000887013">
    <property type="component" value="Unassembled WGS sequence"/>
</dbReference>
<sequence length="433" mass="48805">MKTISFRTFDNYNNYLLAKEGPIKAPTVMTLEASTGLLLHQWGSDLFYMPHGLFIYTDGSFWVTDVALHQVFQFTANDLKKPALTLGEKFIPGNDNGHFCKPASVAVSKTGDIYIADGYCNSRIIRFSADGKFLNQWGKQDNMFERNPPVGSFRIPHKVVLLEDRDLTCVADRENGRIQCFTMESGRFRFQIQREEFGGTLYSIAYAQEKGLLLGVCGESLDRRHMVRAFVFNVTDQRLLNVFAPNSNSGTFTRPHDIAVVPNADEAYVCEIGPNVVWRFLRMFHKSTKKVLDVPGVQAHEVISPKKTIKGNAVPITQDSSEESKTTADEDSSRFQTSIIIMCLLAIPILCLVLITVFLRLKRRGKFQQSYFGNLKGWWGGYKTPHPQDKFNLGSLLHPHKGFDRVSLEESDADGDDGSESDIEEYSAIARKT</sequence>
<keyword evidence="6" id="KW-0325">Glycoprotein</keyword>
<dbReference type="AlphaFoldDB" id="A0A8X6PJE6"/>
<dbReference type="InterPro" id="IPR011042">
    <property type="entry name" value="6-blade_b-propeller_TolB-like"/>
</dbReference>
<dbReference type="SUPFAM" id="SSF63829">
    <property type="entry name" value="Calcium-dependent phosphotriesterase"/>
    <property type="match status" value="1"/>
</dbReference>
<evidence type="ECO:0000256" key="1">
    <source>
        <dbReference type="ARBA" id="ARBA00012343"/>
    </source>
</evidence>
<feature type="binding site" evidence="9">
    <location>
        <position position="157"/>
    </location>
    <ligand>
        <name>Zn(2+)</name>
        <dbReference type="ChEBI" id="CHEBI:29105"/>
        <note>catalytic</note>
    </ligand>
</feature>
<keyword evidence="2 9" id="KW-0479">Metal-binding</keyword>
<keyword evidence="5 10" id="KW-1015">Disulfide bond</keyword>
<dbReference type="InterPro" id="IPR000720">
    <property type="entry name" value="PHM/PAL"/>
</dbReference>
<protein>
    <recommendedName>
        <fullName evidence="1">peptidylamidoglycolate lyase</fullName>
        <ecNumber evidence="1">4.3.2.5</ecNumber>
    </recommendedName>
</protein>
<dbReference type="Gene3D" id="2.120.10.30">
    <property type="entry name" value="TolB, C-terminal domain"/>
    <property type="match status" value="1"/>
</dbReference>
<feature type="binding site" evidence="9">
    <location>
        <position position="256"/>
    </location>
    <ligand>
        <name>Zn(2+)</name>
        <dbReference type="ChEBI" id="CHEBI:29105"/>
        <note>catalytic</note>
    </ligand>
</feature>
<feature type="binding site" evidence="8">
    <location>
        <position position="119"/>
    </location>
    <ligand>
        <name>a protein</name>
        <dbReference type="ChEBI" id="CHEBI:16541"/>
    </ligand>
    <ligandPart>
        <name>C-terminal Xaa-(2S)-2-hydroxyglycine residue</name>
        <dbReference type="ChEBI" id="CHEBI:142768"/>
    </ligandPart>
</feature>
<comment type="cofactor">
    <cofactor evidence="9">
        <name>Zn(2+)</name>
        <dbReference type="ChEBI" id="CHEBI:29105"/>
    </cofactor>
    <text evidence="9">Binds one Zn(2+) ion per subunit.</text>
</comment>